<comment type="caution">
    <text evidence="7">The sequence shown here is derived from an EMBL/GenBank/DDBJ whole genome shotgun (WGS) entry which is preliminary data.</text>
</comment>
<keyword evidence="3 6" id="KW-1133">Transmembrane helix</keyword>
<keyword evidence="2 6" id="KW-0812">Transmembrane</keyword>
<gene>
    <name evidence="7" type="ORF">H206_00773</name>
</gene>
<evidence type="ECO:0008006" key="9">
    <source>
        <dbReference type="Google" id="ProtNLM"/>
    </source>
</evidence>
<evidence type="ECO:0000256" key="1">
    <source>
        <dbReference type="ARBA" id="ARBA00004167"/>
    </source>
</evidence>
<reference evidence="7 8" key="1">
    <citation type="submission" date="2017-01" db="EMBL/GenBank/DDBJ databases">
        <title>The cable genome- insights into the physiology and evolution of filamentous bacteria capable of sulfide oxidation via long distance electron transfer.</title>
        <authorList>
            <person name="Schreiber L."/>
            <person name="Bjerg J.T."/>
            <person name="Boggild A."/>
            <person name="Van De Vossenberg J."/>
            <person name="Meysman F."/>
            <person name="Nielsen L.P."/>
            <person name="Schramm A."/>
            <person name="Kjeldsen K.U."/>
        </authorList>
    </citation>
    <scope>NUCLEOTIDE SEQUENCE [LARGE SCALE GENOMIC DNA]</scope>
    <source>
        <strain evidence="7">MCF</strain>
    </source>
</reference>
<sequence length="303" mass="32959">MRWQGRQKSDNIEDRRNQRVSGAGGFGNSNSMLRLLPVAVKFLGFKGTAVVVICLGAYGLFSGNLGNMLAVLGLQQGTSISTSKEPIRETAAEKELVDFVSVVLADTESTWSTLFQQQGKTYQEPRLVLFRDAVKSACGMAESATGPFYCPGDQQVYIDLGFFDQLKNRFKAPGDFAQAYVIAHEIGHHVQKLLGISDKVHSARKKSSKVEGNKLSVLQELQADCFAGVWAYHAGNQDLLEEGDLEEGLAAATAIGDDTLQKQSKGYVSPDSFTHGSSAQRVQWFKIGLASGKMDSCNTFSDK</sequence>
<dbReference type="PANTHER" id="PTHR30168:SF0">
    <property type="entry name" value="INNER MEMBRANE PROTEIN"/>
    <property type="match status" value="1"/>
</dbReference>
<evidence type="ECO:0000256" key="6">
    <source>
        <dbReference type="SAM" id="Phobius"/>
    </source>
</evidence>
<feature type="region of interest" description="Disordered" evidence="5">
    <location>
        <begin position="1"/>
        <end position="23"/>
    </location>
</feature>
<dbReference type="EMBL" id="MTKO01000067">
    <property type="protein sequence ID" value="RWX46259.1"/>
    <property type="molecule type" value="Genomic_DNA"/>
</dbReference>
<feature type="compositionally biased region" description="Basic and acidic residues" evidence="5">
    <location>
        <begin position="7"/>
        <end position="17"/>
    </location>
</feature>
<evidence type="ECO:0000256" key="5">
    <source>
        <dbReference type="SAM" id="MobiDB-lite"/>
    </source>
</evidence>
<evidence type="ECO:0000256" key="2">
    <source>
        <dbReference type="ARBA" id="ARBA00022692"/>
    </source>
</evidence>
<accession>A0A444IZH7</accession>
<comment type="subcellular location">
    <subcellularLocation>
        <location evidence="1">Membrane</location>
        <topology evidence="1">Single-pass membrane protein</topology>
    </subcellularLocation>
</comment>
<dbReference type="PANTHER" id="PTHR30168">
    <property type="entry name" value="PUTATIVE MEMBRANE PROTEIN YPFJ"/>
    <property type="match status" value="1"/>
</dbReference>
<evidence type="ECO:0000313" key="8">
    <source>
        <dbReference type="Proteomes" id="UP000287853"/>
    </source>
</evidence>
<organism evidence="7 8">
    <name type="scientific">Candidatus Electrothrix aarhusensis</name>
    <dbReference type="NCBI Taxonomy" id="1859131"/>
    <lineage>
        <taxon>Bacteria</taxon>
        <taxon>Pseudomonadati</taxon>
        <taxon>Thermodesulfobacteriota</taxon>
        <taxon>Desulfobulbia</taxon>
        <taxon>Desulfobulbales</taxon>
        <taxon>Desulfobulbaceae</taxon>
        <taxon>Candidatus Electrothrix</taxon>
    </lineage>
</organism>
<dbReference type="AlphaFoldDB" id="A0A444IZH7"/>
<dbReference type="InterPro" id="IPR007343">
    <property type="entry name" value="Uncharacterised_pept_Zn_put"/>
</dbReference>
<protein>
    <recommendedName>
        <fullName evidence="9">Neutral zinc metallopeptidase</fullName>
    </recommendedName>
</protein>
<keyword evidence="4 6" id="KW-0472">Membrane</keyword>
<evidence type="ECO:0000313" key="7">
    <source>
        <dbReference type="EMBL" id="RWX46259.1"/>
    </source>
</evidence>
<keyword evidence="8" id="KW-1185">Reference proteome</keyword>
<evidence type="ECO:0000256" key="4">
    <source>
        <dbReference type="ARBA" id="ARBA00023136"/>
    </source>
</evidence>
<evidence type="ECO:0000256" key="3">
    <source>
        <dbReference type="ARBA" id="ARBA00022989"/>
    </source>
</evidence>
<proteinExistence type="predicted"/>
<feature type="transmembrane region" description="Helical" evidence="6">
    <location>
        <begin position="38"/>
        <end position="61"/>
    </location>
</feature>
<dbReference type="GO" id="GO:0016020">
    <property type="term" value="C:membrane"/>
    <property type="evidence" value="ECO:0007669"/>
    <property type="project" value="UniProtKB-SubCell"/>
</dbReference>
<dbReference type="Proteomes" id="UP000287853">
    <property type="component" value="Unassembled WGS sequence"/>
</dbReference>
<dbReference type="Pfam" id="PF04228">
    <property type="entry name" value="Zn_peptidase"/>
    <property type="match status" value="1"/>
</dbReference>
<name>A0A444IZH7_9BACT</name>